<dbReference type="Gene3D" id="2.60.40.10">
    <property type="entry name" value="Immunoglobulins"/>
    <property type="match status" value="1"/>
</dbReference>
<evidence type="ECO:0000256" key="2">
    <source>
        <dbReference type="ARBA" id="ARBA00019739"/>
    </source>
</evidence>
<dbReference type="PANTHER" id="PTHR20904">
    <property type="entry name" value="INDUCIBLE T-CELL COSTIMULATOR ICOS"/>
    <property type="match status" value="1"/>
</dbReference>
<dbReference type="PANTHER" id="PTHR20904:SF0">
    <property type="entry name" value="INDUCIBLE T-CELL COSTIMULATOR"/>
    <property type="match status" value="1"/>
</dbReference>
<dbReference type="GO" id="GO:0002517">
    <property type="term" value="P:T cell tolerance induction"/>
    <property type="evidence" value="ECO:0007669"/>
    <property type="project" value="TreeGrafter"/>
</dbReference>
<keyword evidence="9" id="KW-0325">Glycoprotein</keyword>
<evidence type="ECO:0000256" key="9">
    <source>
        <dbReference type="ARBA" id="ARBA00023180"/>
    </source>
</evidence>
<keyword evidence="4 13" id="KW-0812">Transmembrane</keyword>
<evidence type="ECO:0000256" key="5">
    <source>
        <dbReference type="ARBA" id="ARBA00022729"/>
    </source>
</evidence>
<feature type="domain" description="Immunoglobulin V-set" evidence="14">
    <location>
        <begin position="20"/>
        <end position="125"/>
    </location>
</feature>
<protein>
    <recommendedName>
        <fullName evidence="2">Inducible T-cell costimulator</fullName>
    </recommendedName>
    <alternativeName>
        <fullName evidence="12">Activation-inducible lymphocyte immunomediatory molecule</fullName>
    </alternativeName>
</protein>
<keyword evidence="5" id="KW-0732">Signal</keyword>
<keyword evidence="8" id="KW-1015">Disulfide bond</keyword>
<dbReference type="GO" id="GO:0005886">
    <property type="term" value="C:plasma membrane"/>
    <property type="evidence" value="ECO:0007669"/>
    <property type="project" value="UniProtKB-SubCell"/>
</dbReference>
<evidence type="ECO:0000256" key="7">
    <source>
        <dbReference type="ARBA" id="ARBA00023136"/>
    </source>
</evidence>
<dbReference type="EMBL" id="CALSGD010000144">
    <property type="protein sequence ID" value="CAH6776955.1"/>
    <property type="molecule type" value="Genomic_DNA"/>
</dbReference>
<evidence type="ECO:0000256" key="10">
    <source>
        <dbReference type="ARBA" id="ARBA00023319"/>
    </source>
</evidence>
<keyword evidence="10" id="KW-0393">Immunoglobulin domain</keyword>
<keyword evidence="6 13" id="KW-1133">Transmembrane helix</keyword>
<evidence type="ECO:0000256" key="6">
    <source>
        <dbReference type="ARBA" id="ARBA00022989"/>
    </source>
</evidence>
<evidence type="ECO:0000256" key="1">
    <source>
        <dbReference type="ARBA" id="ARBA00004251"/>
    </source>
</evidence>
<evidence type="ECO:0000256" key="4">
    <source>
        <dbReference type="ARBA" id="ARBA00022692"/>
    </source>
</evidence>
<dbReference type="InterPro" id="IPR013783">
    <property type="entry name" value="Ig-like_fold"/>
</dbReference>
<reference evidence="15" key="1">
    <citation type="submission" date="2022-06" db="EMBL/GenBank/DDBJ databases">
        <authorList>
            <person name="Andreotti S."/>
            <person name="Wyler E."/>
        </authorList>
    </citation>
    <scope>NUCLEOTIDE SEQUENCE</scope>
</reference>
<evidence type="ECO:0000256" key="11">
    <source>
        <dbReference type="ARBA" id="ARBA00049688"/>
    </source>
</evidence>
<dbReference type="FunFam" id="2.60.40.10:FF:000874">
    <property type="entry name" value="Inducible T-cell costimulator"/>
    <property type="match status" value="1"/>
</dbReference>
<dbReference type="InterPro" id="IPR013106">
    <property type="entry name" value="Ig_V-set"/>
</dbReference>
<dbReference type="AlphaFoldDB" id="A0AAU9YP56"/>
<dbReference type="Proteomes" id="UP001152836">
    <property type="component" value="Unassembled WGS sequence"/>
</dbReference>
<evidence type="ECO:0000256" key="3">
    <source>
        <dbReference type="ARBA" id="ARBA00022475"/>
    </source>
</evidence>
<feature type="transmembrane region" description="Helical" evidence="13">
    <location>
        <begin position="132"/>
        <end position="156"/>
    </location>
</feature>
<name>A0AAU9YP56_PHORO</name>
<keyword evidence="7 13" id="KW-0472">Membrane</keyword>
<evidence type="ECO:0000256" key="8">
    <source>
        <dbReference type="ARBA" id="ARBA00023157"/>
    </source>
</evidence>
<proteinExistence type="predicted"/>
<evidence type="ECO:0000259" key="14">
    <source>
        <dbReference type="Pfam" id="PF15910"/>
    </source>
</evidence>
<gene>
    <name evidence="15" type="primary">Icos</name>
    <name evidence="15" type="ORF">PHOROB_LOCUS938</name>
</gene>
<dbReference type="GO" id="GO:0031295">
    <property type="term" value="P:T cell costimulation"/>
    <property type="evidence" value="ECO:0007669"/>
    <property type="project" value="InterPro"/>
</dbReference>
<evidence type="ECO:0000313" key="16">
    <source>
        <dbReference type="Proteomes" id="UP001152836"/>
    </source>
</evidence>
<dbReference type="Pfam" id="PF15910">
    <property type="entry name" value="V-set_2"/>
    <property type="match status" value="1"/>
</dbReference>
<evidence type="ECO:0000313" key="15">
    <source>
        <dbReference type="EMBL" id="CAH6776955.1"/>
    </source>
</evidence>
<comment type="caution">
    <text evidence="15">The sequence shown here is derived from an EMBL/GenBank/DDBJ whole genome shotgun (WGS) entry which is preliminary data.</text>
</comment>
<dbReference type="InterPro" id="IPR039943">
    <property type="entry name" value="ICOS"/>
</dbReference>
<organism evidence="15 16">
    <name type="scientific">Phodopus roborovskii</name>
    <name type="common">Roborovski's desert hamster</name>
    <name type="synonym">Cricetulus roborovskii</name>
    <dbReference type="NCBI Taxonomy" id="109678"/>
    <lineage>
        <taxon>Eukaryota</taxon>
        <taxon>Metazoa</taxon>
        <taxon>Chordata</taxon>
        <taxon>Craniata</taxon>
        <taxon>Vertebrata</taxon>
        <taxon>Euteleostomi</taxon>
        <taxon>Mammalia</taxon>
        <taxon>Eutheria</taxon>
        <taxon>Euarchontoglires</taxon>
        <taxon>Glires</taxon>
        <taxon>Rodentia</taxon>
        <taxon>Myomorpha</taxon>
        <taxon>Muroidea</taxon>
        <taxon>Cricetidae</taxon>
        <taxon>Cricetinae</taxon>
        <taxon>Phodopus</taxon>
    </lineage>
</organism>
<keyword evidence="16" id="KW-1185">Reference proteome</keyword>
<evidence type="ECO:0000256" key="13">
    <source>
        <dbReference type="SAM" id="Phobius"/>
    </source>
</evidence>
<accession>A0AAU9YP56</accession>
<dbReference type="GO" id="GO:0098609">
    <property type="term" value="P:cell-cell adhesion"/>
    <property type="evidence" value="ECO:0007669"/>
    <property type="project" value="TreeGrafter"/>
</dbReference>
<keyword evidence="3" id="KW-1003">Cell membrane</keyword>
<evidence type="ECO:0000256" key="12">
    <source>
        <dbReference type="ARBA" id="ARBA00082401"/>
    </source>
</evidence>
<sequence length="202" mass="23086">MPTFSKLSYTCLIFLRKKFHKMFSFYNGGIQISCEYPETTQQLKMQLFKGEEVLCEFTKTKGNVGSSKNPKSCPYQLSNNSVSFFLNNLDSSQSSYYFCSLLIFDPPPFQENTLPGEYLHIYESQLCCPLKLWLPIGCSVFIVVYIFGCIFIFWFAKKKYGSSVHDPNSEYMIMAAVNTNKKSRLAGIDSPRGLGREECSLC</sequence>
<comment type="subunit">
    <text evidence="11">Homodimer; disulfide-linked. Interacts with ICOSLG. Interacts with PIK3R1. Interacts with TBK1; this interaction is critical for the maturation of T follicular regulatory cells.</text>
</comment>
<comment type="subcellular location">
    <subcellularLocation>
        <location evidence="1">Cell membrane</location>
        <topology evidence="1">Single-pass type I membrane protein</topology>
    </subcellularLocation>
</comment>